<dbReference type="EMBL" id="CP017248">
    <property type="protein sequence ID" value="AOR32529.1"/>
    <property type="molecule type" value="Genomic_DNA"/>
</dbReference>
<gene>
    <name evidence="2" type="ORF">BFF78_16970</name>
</gene>
<proteinExistence type="predicted"/>
<evidence type="ECO:0000256" key="1">
    <source>
        <dbReference type="SAM" id="MobiDB-lite"/>
    </source>
</evidence>
<protein>
    <submittedName>
        <fullName evidence="2">Uncharacterized protein</fullName>
    </submittedName>
</protein>
<dbReference type="Proteomes" id="UP000094960">
    <property type="component" value="Chromosome"/>
</dbReference>
<dbReference type="KEGG" id="spun:BFF78_16970"/>
<reference evidence="3" key="1">
    <citation type="submission" date="2016-09" db="EMBL/GenBank/DDBJ databases">
        <title>Streptomyces puniciscabiei strain:TW1S1 Genome sequencing and assembly.</title>
        <authorList>
            <person name="Kim M.-K."/>
            <person name="Kim S.B."/>
        </authorList>
    </citation>
    <scope>NUCLEOTIDE SEQUENCE [LARGE SCALE GENOMIC DNA]</scope>
    <source>
        <strain evidence="3">TW1S1</strain>
    </source>
</reference>
<sequence>MFSSLTFPAALLGPTVRVLRTAAGRRALQLVLLVGGLFALGFLCGEQAHAADGTPVPAKVTSARPGGTAAHEAPVPAVRTVTERFAAPAHMLGTRAVNGSSPRAVTAGQELGARAVTPVQEIGAARAVTPLRDTVTAVSRVLEAATAQGVDKPKTSAPALPLPGLPQVPDVSAPLPPEPKSAAPQPQGHGGTATPAPAEQKERQRHVRAHAQDRGTAVGAPAPNAAYGPEFTPVPQLMARIFADRGALGVGVPGRPAPAGDPDGVLGKQAADGSASRHGDAYAVTLDGRAPLRLAPGATARVDVPGTRERHRDIPVFPG</sequence>
<name>A0A1D7YB15_9ACTN</name>
<feature type="region of interest" description="Disordered" evidence="1">
    <location>
        <begin position="147"/>
        <end position="224"/>
    </location>
</feature>
<feature type="region of interest" description="Disordered" evidence="1">
    <location>
        <begin position="53"/>
        <end position="72"/>
    </location>
</feature>
<keyword evidence="3" id="KW-1185">Reference proteome</keyword>
<evidence type="ECO:0000313" key="3">
    <source>
        <dbReference type="Proteomes" id="UP000094960"/>
    </source>
</evidence>
<feature type="compositionally biased region" description="Basic and acidic residues" evidence="1">
    <location>
        <begin position="306"/>
        <end position="319"/>
    </location>
</feature>
<accession>A0A1D7YB15</accession>
<evidence type="ECO:0000313" key="2">
    <source>
        <dbReference type="EMBL" id="AOR32529.1"/>
    </source>
</evidence>
<dbReference type="AlphaFoldDB" id="A0A1D7YB15"/>
<organism evidence="2 3">
    <name type="scientific">Streptomyces fodineus</name>
    <dbReference type="NCBI Taxonomy" id="1904616"/>
    <lineage>
        <taxon>Bacteria</taxon>
        <taxon>Bacillati</taxon>
        <taxon>Actinomycetota</taxon>
        <taxon>Actinomycetes</taxon>
        <taxon>Kitasatosporales</taxon>
        <taxon>Streptomycetaceae</taxon>
        <taxon>Streptomyces</taxon>
    </lineage>
</organism>
<feature type="region of interest" description="Disordered" evidence="1">
    <location>
        <begin position="299"/>
        <end position="319"/>
    </location>
</feature>